<keyword evidence="9" id="KW-1185">Reference proteome</keyword>
<dbReference type="OrthoDB" id="9814708at2"/>
<evidence type="ECO:0000256" key="6">
    <source>
        <dbReference type="PROSITE-ProRule" id="PRU00433"/>
    </source>
</evidence>
<protein>
    <submittedName>
        <fullName evidence="8">Cytochrome c5</fullName>
    </submittedName>
</protein>
<dbReference type="GO" id="GO:0009055">
    <property type="term" value="F:electron transfer activity"/>
    <property type="evidence" value="ECO:0007669"/>
    <property type="project" value="InterPro"/>
</dbReference>
<dbReference type="PRINTS" id="PR00607">
    <property type="entry name" value="CYTCHROMECIE"/>
</dbReference>
<keyword evidence="3 6" id="KW-0479">Metal-binding</keyword>
<dbReference type="GO" id="GO:0020037">
    <property type="term" value="F:heme binding"/>
    <property type="evidence" value="ECO:0007669"/>
    <property type="project" value="InterPro"/>
</dbReference>
<keyword evidence="5 6" id="KW-0408">Iron</keyword>
<evidence type="ECO:0000256" key="4">
    <source>
        <dbReference type="ARBA" id="ARBA00022982"/>
    </source>
</evidence>
<dbReference type="eggNOG" id="COG3245">
    <property type="taxonomic scope" value="Bacteria"/>
</dbReference>
<keyword evidence="4" id="KW-0249">Electron transport</keyword>
<gene>
    <name evidence="8" type="ordered locus">Q7C_1112</name>
</gene>
<dbReference type="Proteomes" id="UP000009145">
    <property type="component" value="Chromosome"/>
</dbReference>
<dbReference type="KEGG" id="mec:Q7C_1112"/>
<dbReference type="InterPro" id="IPR036909">
    <property type="entry name" value="Cyt_c-like_dom_sf"/>
</dbReference>
<dbReference type="PATRIC" id="fig|754477.3.peg.1092"/>
<dbReference type="PANTHER" id="PTHR40942">
    <property type="match status" value="1"/>
</dbReference>
<evidence type="ECO:0000256" key="1">
    <source>
        <dbReference type="ARBA" id="ARBA00022448"/>
    </source>
</evidence>
<keyword evidence="1" id="KW-0813">Transport</keyword>
<dbReference type="GO" id="GO:0005506">
    <property type="term" value="F:iron ion binding"/>
    <property type="evidence" value="ECO:0007669"/>
    <property type="project" value="InterPro"/>
</dbReference>
<dbReference type="STRING" id="754477.Q7C_1112"/>
<dbReference type="RefSeq" id="WP_014703687.1">
    <property type="nucleotide sequence ID" value="NC_017856.1"/>
</dbReference>
<reference evidence="8 9" key="1">
    <citation type="journal article" date="2012" name="J. Bacteriol.">
        <title>Complete genome sequences of Methylophaga sp. strain JAM1 and Methylophaga sp. strain JAM7.</title>
        <authorList>
            <person name="Villeneuve C."/>
            <person name="Martineau C."/>
            <person name="Mauffrey F."/>
            <person name="Villemur R."/>
        </authorList>
    </citation>
    <scope>NUCLEOTIDE SEQUENCE [LARGE SCALE GENOMIC DNA]</scope>
    <source>
        <strain evidence="8 9">JAM7</strain>
    </source>
</reference>
<evidence type="ECO:0000256" key="5">
    <source>
        <dbReference type="ARBA" id="ARBA00023004"/>
    </source>
</evidence>
<dbReference type="PROSITE" id="PS51007">
    <property type="entry name" value="CYTC"/>
    <property type="match status" value="1"/>
</dbReference>
<sequence precursor="true">MKKNTSSKFFVGSLVVFVVLYAVVQFVLSNMLALGENVTPPPSMDDDAITERIAPVAQERVGEEPIVVAAAPAESDAAAGGESGPGMDVYNSVCMACHAAGVLEAPKLGSADDWAPRIEKGIDTLYDHAINGFNMMPAKGGNGALSDDDVKAAVDYMVAESQ</sequence>
<dbReference type="PANTHER" id="PTHR40942:SF4">
    <property type="entry name" value="CYTOCHROME C5"/>
    <property type="match status" value="1"/>
</dbReference>
<dbReference type="Pfam" id="PF13442">
    <property type="entry name" value="Cytochrome_CBB3"/>
    <property type="match status" value="1"/>
</dbReference>
<keyword evidence="2 6" id="KW-0349">Heme</keyword>
<dbReference type="HOGENOM" id="CLU_082349_2_0_6"/>
<evidence type="ECO:0000313" key="8">
    <source>
        <dbReference type="EMBL" id="AFJ02267.1"/>
    </source>
</evidence>
<dbReference type="AlphaFoldDB" id="I1YH74"/>
<feature type="domain" description="Cytochrome c" evidence="7">
    <location>
        <begin position="81"/>
        <end position="161"/>
    </location>
</feature>
<evidence type="ECO:0000256" key="3">
    <source>
        <dbReference type="ARBA" id="ARBA00022723"/>
    </source>
</evidence>
<dbReference type="InterPro" id="IPR009056">
    <property type="entry name" value="Cyt_c-like_dom"/>
</dbReference>
<dbReference type="SUPFAM" id="SSF46626">
    <property type="entry name" value="Cytochrome c"/>
    <property type="match status" value="1"/>
</dbReference>
<dbReference type="EMBL" id="CP003380">
    <property type="protein sequence ID" value="AFJ02267.1"/>
    <property type="molecule type" value="Genomic_DNA"/>
</dbReference>
<evidence type="ECO:0000256" key="2">
    <source>
        <dbReference type="ARBA" id="ARBA00022617"/>
    </source>
</evidence>
<accession>I1YH74</accession>
<dbReference type="Gene3D" id="1.10.760.10">
    <property type="entry name" value="Cytochrome c-like domain"/>
    <property type="match status" value="1"/>
</dbReference>
<evidence type="ECO:0000259" key="7">
    <source>
        <dbReference type="PROSITE" id="PS51007"/>
    </source>
</evidence>
<organism evidence="8 9">
    <name type="scientific">Methylophaga frappieri (strain ATCC BAA-2434 / DSM 25690 / JAM7)</name>
    <dbReference type="NCBI Taxonomy" id="754477"/>
    <lineage>
        <taxon>Bacteria</taxon>
        <taxon>Pseudomonadati</taxon>
        <taxon>Pseudomonadota</taxon>
        <taxon>Gammaproteobacteria</taxon>
        <taxon>Thiotrichales</taxon>
        <taxon>Piscirickettsiaceae</taxon>
        <taxon>Methylophaga</taxon>
    </lineage>
</organism>
<dbReference type="InterPro" id="IPR002323">
    <property type="entry name" value="Cyt_CIE"/>
</dbReference>
<proteinExistence type="predicted"/>
<name>I1YH74_METFJ</name>
<evidence type="ECO:0000313" key="9">
    <source>
        <dbReference type="Proteomes" id="UP000009145"/>
    </source>
</evidence>